<proteinExistence type="predicted"/>
<keyword evidence="6" id="KW-0406">Ion transport</keyword>
<feature type="transmembrane region" description="Helical" evidence="8">
    <location>
        <begin position="46"/>
        <end position="65"/>
    </location>
</feature>
<evidence type="ECO:0000256" key="8">
    <source>
        <dbReference type="SAM" id="Phobius"/>
    </source>
</evidence>
<feature type="transmembrane region" description="Helical" evidence="8">
    <location>
        <begin position="409"/>
        <end position="431"/>
    </location>
</feature>
<sequence>MASRTALRRRFGPATTVLVAYAAVVTGGTALLVLPIAKAGPGRSDVLDALFTAISAVSVTGLTTVDTPRQWNGFGQTVILVLVQAGGLGIMTLASLIGLAVARRLTLGSKLSTSVEAQGVGIADIRRFVTGAIRISLGIEAVGALLLGTWFWLTGDFSPGDAAWFGVFHSVMAFNNAGFVILPRGLVPFVGDPVVSGVIAALVLIGSLGFPVLDELRRHWRTPRRWTVNTRLVLWGSVVLTAVGTVFIVVVEWGRAGTLGPLDWPTKLLAGFFQAVQTRSGGFNTVDVGALDGATLLVMDVLMFIGGGPAGTAGGIKLTTFGVLFFVLVAEMRARSSVNVFGKRLPAGVDRTAITISLVSVAVVVGSTVALTVITDQPVGRMAFEAISAFATVGLSTGVTPDLPPAAQALLLVLMFAGRLGPILLASALAVRSRPLTYEFPTERPIIG</sequence>
<comment type="subcellular location">
    <subcellularLocation>
        <location evidence="1">Cell membrane</location>
        <topology evidence="1">Multi-pass membrane protein</topology>
    </subcellularLocation>
</comment>
<keyword evidence="10" id="KW-1185">Reference proteome</keyword>
<keyword evidence="5 8" id="KW-1133">Transmembrane helix</keyword>
<evidence type="ECO:0000256" key="7">
    <source>
        <dbReference type="ARBA" id="ARBA00023136"/>
    </source>
</evidence>
<evidence type="ECO:0000256" key="1">
    <source>
        <dbReference type="ARBA" id="ARBA00004651"/>
    </source>
</evidence>
<evidence type="ECO:0000313" key="10">
    <source>
        <dbReference type="Proteomes" id="UP001597347"/>
    </source>
</evidence>
<dbReference type="Proteomes" id="UP001597347">
    <property type="component" value="Unassembled WGS sequence"/>
</dbReference>
<keyword evidence="3" id="KW-1003">Cell membrane</keyword>
<evidence type="ECO:0000256" key="3">
    <source>
        <dbReference type="ARBA" id="ARBA00022475"/>
    </source>
</evidence>
<evidence type="ECO:0000256" key="6">
    <source>
        <dbReference type="ARBA" id="ARBA00023065"/>
    </source>
</evidence>
<reference evidence="10" key="1">
    <citation type="journal article" date="2019" name="Int. J. Syst. Evol. Microbiol.">
        <title>The Global Catalogue of Microorganisms (GCM) 10K type strain sequencing project: providing services to taxonomists for standard genome sequencing and annotation.</title>
        <authorList>
            <consortium name="The Broad Institute Genomics Platform"/>
            <consortium name="The Broad Institute Genome Sequencing Center for Infectious Disease"/>
            <person name="Wu L."/>
            <person name="Ma J."/>
        </authorList>
    </citation>
    <scope>NUCLEOTIDE SEQUENCE [LARGE SCALE GENOMIC DNA]</scope>
    <source>
        <strain evidence="10">CGMCC 1.12471</strain>
    </source>
</reference>
<feature type="transmembrane region" description="Helical" evidence="8">
    <location>
        <begin position="194"/>
        <end position="213"/>
    </location>
</feature>
<protein>
    <submittedName>
        <fullName evidence="9">TrkH family potassium uptake protein</fullName>
    </submittedName>
</protein>
<dbReference type="EMBL" id="JBHUEA010000015">
    <property type="protein sequence ID" value="MFD1721978.1"/>
    <property type="molecule type" value="Genomic_DNA"/>
</dbReference>
<feature type="transmembrane region" description="Helical" evidence="8">
    <location>
        <begin position="351"/>
        <end position="374"/>
    </location>
</feature>
<name>A0ABW4LGS7_9MICO</name>
<evidence type="ECO:0000256" key="4">
    <source>
        <dbReference type="ARBA" id="ARBA00022692"/>
    </source>
</evidence>
<keyword evidence="2" id="KW-0813">Transport</keyword>
<dbReference type="PANTHER" id="PTHR32024:SF1">
    <property type="entry name" value="KTR SYSTEM POTASSIUM UPTAKE PROTEIN B"/>
    <property type="match status" value="1"/>
</dbReference>
<dbReference type="PANTHER" id="PTHR32024">
    <property type="entry name" value="TRK SYSTEM POTASSIUM UPTAKE PROTEIN TRKG-RELATED"/>
    <property type="match status" value="1"/>
</dbReference>
<feature type="transmembrane region" description="Helical" evidence="8">
    <location>
        <begin position="12"/>
        <end position="34"/>
    </location>
</feature>
<feature type="transmembrane region" description="Helical" evidence="8">
    <location>
        <begin position="233"/>
        <end position="254"/>
    </location>
</feature>
<gene>
    <name evidence="9" type="ORF">ACFSBI_10480</name>
</gene>
<feature type="transmembrane region" description="Helical" evidence="8">
    <location>
        <begin position="77"/>
        <end position="102"/>
    </location>
</feature>
<dbReference type="RefSeq" id="WP_377934694.1">
    <property type="nucleotide sequence ID" value="NZ_JBHUEA010000015.1"/>
</dbReference>
<dbReference type="InterPro" id="IPR003445">
    <property type="entry name" value="Cat_transpt"/>
</dbReference>
<dbReference type="Pfam" id="PF02386">
    <property type="entry name" value="TrkH"/>
    <property type="match status" value="1"/>
</dbReference>
<feature type="transmembrane region" description="Helical" evidence="8">
    <location>
        <begin position="301"/>
        <end position="330"/>
    </location>
</feature>
<keyword evidence="7 8" id="KW-0472">Membrane</keyword>
<feature type="transmembrane region" description="Helical" evidence="8">
    <location>
        <begin position="132"/>
        <end position="153"/>
    </location>
</feature>
<evidence type="ECO:0000256" key="5">
    <source>
        <dbReference type="ARBA" id="ARBA00022989"/>
    </source>
</evidence>
<organism evidence="9 10">
    <name type="scientific">Amnibacterium endophyticum</name>
    <dbReference type="NCBI Taxonomy" id="2109337"/>
    <lineage>
        <taxon>Bacteria</taxon>
        <taxon>Bacillati</taxon>
        <taxon>Actinomycetota</taxon>
        <taxon>Actinomycetes</taxon>
        <taxon>Micrococcales</taxon>
        <taxon>Microbacteriaceae</taxon>
        <taxon>Amnibacterium</taxon>
    </lineage>
</organism>
<evidence type="ECO:0000313" key="9">
    <source>
        <dbReference type="EMBL" id="MFD1721978.1"/>
    </source>
</evidence>
<keyword evidence="4 8" id="KW-0812">Transmembrane</keyword>
<accession>A0ABW4LGS7</accession>
<comment type="caution">
    <text evidence="9">The sequence shown here is derived from an EMBL/GenBank/DDBJ whole genome shotgun (WGS) entry which is preliminary data.</text>
</comment>
<evidence type="ECO:0000256" key="2">
    <source>
        <dbReference type="ARBA" id="ARBA00022448"/>
    </source>
</evidence>